<feature type="domain" description="Retrovirus-related Pol polyprotein from transposon TNT 1-94-like beta-barrel" evidence="1">
    <location>
        <begin position="18"/>
        <end position="95"/>
    </location>
</feature>
<keyword evidence="3" id="KW-1185">Reference proteome</keyword>
<protein>
    <recommendedName>
        <fullName evidence="1">Retrovirus-related Pol polyprotein from transposon TNT 1-94-like beta-barrel domain-containing protein</fullName>
    </recommendedName>
</protein>
<dbReference type="InterPro" id="IPR054722">
    <property type="entry name" value="PolX-like_BBD"/>
</dbReference>
<evidence type="ECO:0000259" key="1">
    <source>
        <dbReference type="Pfam" id="PF22936"/>
    </source>
</evidence>
<proteinExistence type="predicted"/>
<dbReference type="AlphaFoldDB" id="M1DZU2"/>
<dbReference type="InParanoid" id="M1DZU2"/>
<evidence type="ECO:0000313" key="3">
    <source>
        <dbReference type="Proteomes" id="UP000011115"/>
    </source>
</evidence>
<dbReference type="Gramene" id="PGSC0003DMT400097064">
    <property type="protein sequence ID" value="PGSC0003DMT400097064"/>
    <property type="gene ID" value="PGSC0003DMG400046635"/>
</dbReference>
<organism evidence="2 3">
    <name type="scientific">Solanum tuberosum</name>
    <name type="common">Potato</name>
    <dbReference type="NCBI Taxonomy" id="4113"/>
    <lineage>
        <taxon>Eukaryota</taxon>
        <taxon>Viridiplantae</taxon>
        <taxon>Streptophyta</taxon>
        <taxon>Embryophyta</taxon>
        <taxon>Tracheophyta</taxon>
        <taxon>Spermatophyta</taxon>
        <taxon>Magnoliopsida</taxon>
        <taxon>eudicotyledons</taxon>
        <taxon>Gunneridae</taxon>
        <taxon>Pentapetalae</taxon>
        <taxon>asterids</taxon>
        <taxon>lamiids</taxon>
        <taxon>Solanales</taxon>
        <taxon>Solanaceae</taxon>
        <taxon>Solanoideae</taxon>
        <taxon>Solaneae</taxon>
        <taxon>Solanum</taxon>
    </lineage>
</organism>
<dbReference type="eggNOG" id="ENOG502T1F1">
    <property type="taxonomic scope" value="Eukaryota"/>
</dbReference>
<dbReference type="Pfam" id="PF22936">
    <property type="entry name" value="Pol_BBD"/>
    <property type="match status" value="1"/>
</dbReference>
<reference evidence="3" key="1">
    <citation type="journal article" date="2011" name="Nature">
        <title>Genome sequence and analysis of the tuber crop potato.</title>
        <authorList>
            <consortium name="The Potato Genome Sequencing Consortium"/>
        </authorList>
    </citation>
    <scope>NUCLEOTIDE SEQUENCE [LARGE SCALE GENOMIC DNA]</scope>
    <source>
        <strain evidence="3">cv. DM1-3 516 R44</strain>
    </source>
</reference>
<name>M1DZU2_SOLTU</name>
<dbReference type="HOGENOM" id="CLU_1648099_0_0_1"/>
<dbReference type="Proteomes" id="UP000011115">
    <property type="component" value="Unassembled WGS sequence"/>
</dbReference>
<dbReference type="EnsemblPlants" id="PGSC0003DMT400097064">
    <property type="protein sequence ID" value="PGSC0003DMT400097064"/>
    <property type="gene ID" value="PGSC0003DMG400046635"/>
</dbReference>
<reference evidence="2" key="2">
    <citation type="submission" date="2015-06" db="UniProtKB">
        <authorList>
            <consortium name="EnsemblPlants"/>
        </authorList>
    </citation>
    <scope>IDENTIFICATION</scope>
    <source>
        <strain evidence="2">DM1-3 516 R44</strain>
    </source>
</reference>
<sequence>EVGVTIVSNKLVDYEYDWIVVLECSNHMTGDEENLINTTEYKGNRVMVITNDSRTSKTYIDKTVFVPHHNSRQVKLQNVSHVLGMKKNLLSVSLLITLENYVVFKPDDVKVYQSFKATSSAITEERRLKLIDVMPTKITYVVLEETPRWWYEESHYQTQEN</sequence>
<accession>M1DZU2</accession>
<dbReference type="PaxDb" id="4113-PGSC0003DMT400097064"/>
<evidence type="ECO:0000313" key="2">
    <source>
        <dbReference type="EnsemblPlants" id="PGSC0003DMT400097064"/>
    </source>
</evidence>